<dbReference type="SUPFAM" id="SSF50891">
    <property type="entry name" value="Cyclophilin-like"/>
    <property type="match status" value="1"/>
</dbReference>
<evidence type="ECO:0000256" key="3">
    <source>
        <dbReference type="ARBA" id="ARBA00022840"/>
    </source>
</evidence>
<dbReference type="InterPro" id="IPR010016">
    <property type="entry name" value="PxpB"/>
</dbReference>
<evidence type="ECO:0000313" key="6">
    <source>
        <dbReference type="Proteomes" id="UP000308901"/>
    </source>
</evidence>
<dbReference type="PANTHER" id="PTHR34698">
    <property type="entry name" value="5-OXOPROLINASE SUBUNIT B"/>
    <property type="match status" value="1"/>
</dbReference>
<accession>A0A5R8Y3C2</accession>
<name>A0A5R8Y3C2_9BACT</name>
<dbReference type="AlphaFoldDB" id="A0A5R8Y3C2"/>
<dbReference type="Gene3D" id="3.30.1360.40">
    <property type="match status" value="1"/>
</dbReference>
<dbReference type="GO" id="GO:0005524">
    <property type="term" value="F:ATP binding"/>
    <property type="evidence" value="ECO:0007669"/>
    <property type="project" value="UniProtKB-KW"/>
</dbReference>
<dbReference type="Proteomes" id="UP000308901">
    <property type="component" value="Unassembled WGS sequence"/>
</dbReference>
<dbReference type="RefSeq" id="WP_138150865.1">
    <property type="nucleotide sequence ID" value="NZ_VANU01000001.1"/>
</dbReference>
<sequence length="227" mass="25590">MKIKIASVDSVIIYFGEFISKDISNKVKSVYSYLKSLENDSFIEIIPSYTSILIKYDILKYDISSITIFLKNELKNIKNEDFSSNKLIVVDTFYSTEVGFDLQRVALNANISIEEVIKIHSSKIYDVFTIGFLPGFAYLASVDDKIITPRLNSPRKKIPKGSVAIADSQTAVYPCDSPGGWNIIGRTTFEFFDKSLENLSPVCINTQIKFNPISKEEYIAQGGKIEF</sequence>
<keyword evidence="6" id="KW-1185">Reference proteome</keyword>
<reference evidence="5 6" key="1">
    <citation type="submission" date="2019-05" db="EMBL/GenBank/DDBJ databases">
        <title>Arcobacter sp. nov., isolated from sea sediment.</title>
        <authorList>
            <person name="Kim W."/>
        </authorList>
    </citation>
    <scope>NUCLEOTIDE SEQUENCE [LARGE SCALE GENOMIC DNA]</scope>
    <source>
        <strain evidence="5 6">CAU 1517</strain>
    </source>
</reference>
<evidence type="ECO:0000256" key="1">
    <source>
        <dbReference type="ARBA" id="ARBA00022741"/>
    </source>
</evidence>
<dbReference type="EMBL" id="VANU01000001">
    <property type="protein sequence ID" value="TLP40575.1"/>
    <property type="molecule type" value="Genomic_DNA"/>
</dbReference>
<evidence type="ECO:0000313" key="5">
    <source>
        <dbReference type="EMBL" id="TLP40575.1"/>
    </source>
</evidence>
<gene>
    <name evidence="5" type="ORF">FDK22_00750</name>
</gene>
<dbReference type="PANTHER" id="PTHR34698:SF2">
    <property type="entry name" value="5-OXOPROLINASE SUBUNIT B"/>
    <property type="match status" value="1"/>
</dbReference>
<dbReference type="Pfam" id="PF02682">
    <property type="entry name" value="CT_C_D"/>
    <property type="match status" value="1"/>
</dbReference>
<proteinExistence type="predicted"/>
<keyword evidence="2 5" id="KW-0378">Hydrolase</keyword>
<dbReference type="Gene3D" id="2.40.100.10">
    <property type="entry name" value="Cyclophilin-like"/>
    <property type="match status" value="1"/>
</dbReference>
<dbReference type="SMART" id="SM00796">
    <property type="entry name" value="AHS1"/>
    <property type="match status" value="1"/>
</dbReference>
<evidence type="ECO:0000256" key="2">
    <source>
        <dbReference type="ARBA" id="ARBA00022801"/>
    </source>
</evidence>
<feature type="domain" description="Carboxyltransferase" evidence="4">
    <location>
        <begin position="1"/>
        <end position="202"/>
    </location>
</feature>
<dbReference type="InterPro" id="IPR003833">
    <property type="entry name" value="CT_C_D"/>
</dbReference>
<protein>
    <submittedName>
        <fullName evidence="5">Allophanate hydrolase subunit 1</fullName>
    </submittedName>
</protein>
<keyword evidence="1" id="KW-0547">Nucleotide-binding</keyword>
<dbReference type="GO" id="GO:0016787">
    <property type="term" value="F:hydrolase activity"/>
    <property type="evidence" value="ECO:0007669"/>
    <property type="project" value="UniProtKB-KW"/>
</dbReference>
<keyword evidence="3" id="KW-0067">ATP-binding</keyword>
<dbReference type="SUPFAM" id="SSF160467">
    <property type="entry name" value="PH0987 N-terminal domain-like"/>
    <property type="match status" value="1"/>
</dbReference>
<comment type="caution">
    <text evidence="5">The sequence shown here is derived from an EMBL/GenBank/DDBJ whole genome shotgun (WGS) entry which is preliminary data.</text>
</comment>
<evidence type="ECO:0000259" key="4">
    <source>
        <dbReference type="SMART" id="SM00796"/>
    </source>
</evidence>
<dbReference type="OrthoDB" id="9768696at2"/>
<dbReference type="InterPro" id="IPR029000">
    <property type="entry name" value="Cyclophilin-like_dom_sf"/>
</dbReference>
<organism evidence="5 6">
    <name type="scientific">Arcobacter arenosus</name>
    <dbReference type="NCBI Taxonomy" id="2576037"/>
    <lineage>
        <taxon>Bacteria</taxon>
        <taxon>Pseudomonadati</taxon>
        <taxon>Campylobacterota</taxon>
        <taxon>Epsilonproteobacteria</taxon>
        <taxon>Campylobacterales</taxon>
        <taxon>Arcobacteraceae</taxon>
        <taxon>Arcobacter</taxon>
    </lineage>
</organism>